<accession>A0A1H1CTU6</accession>
<dbReference type="InterPro" id="IPR043504">
    <property type="entry name" value="Peptidase_S1_PA_chymotrypsin"/>
</dbReference>
<keyword evidence="5" id="KW-1185">Reference proteome</keyword>
<dbReference type="PROSITE" id="PS50240">
    <property type="entry name" value="TRYPSIN_DOM"/>
    <property type="match status" value="1"/>
</dbReference>
<dbReference type="GO" id="GO:0004252">
    <property type="term" value="F:serine-type endopeptidase activity"/>
    <property type="evidence" value="ECO:0007669"/>
    <property type="project" value="InterPro"/>
</dbReference>
<evidence type="ECO:0000259" key="3">
    <source>
        <dbReference type="PROSITE" id="PS50240"/>
    </source>
</evidence>
<name>A0A1H1CTU6_9ACTN</name>
<keyword evidence="2" id="KW-1015">Disulfide bond</keyword>
<dbReference type="InterPro" id="IPR009003">
    <property type="entry name" value="Peptidase_S1_PA"/>
</dbReference>
<reference evidence="4 5" key="1">
    <citation type="submission" date="2016-10" db="EMBL/GenBank/DDBJ databases">
        <authorList>
            <person name="de Groot N.N."/>
        </authorList>
    </citation>
    <scope>NUCLEOTIDE SEQUENCE [LARGE SCALE GENOMIC DNA]</scope>
    <source>
        <strain evidence="4 5">DSM 43794</strain>
    </source>
</reference>
<dbReference type="AlphaFoldDB" id="A0A1H1CTU6"/>
<dbReference type="PANTHER" id="PTHR24276:SF98">
    <property type="entry name" value="FI18310P1-RELATED"/>
    <property type="match status" value="1"/>
</dbReference>
<evidence type="ECO:0000313" key="5">
    <source>
        <dbReference type="Proteomes" id="UP000217103"/>
    </source>
</evidence>
<dbReference type="InterPro" id="IPR001254">
    <property type="entry name" value="Trypsin_dom"/>
</dbReference>
<dbReference type="PROSITE" id="PS00134">
    <property type="entry name" value="TRYPSIN_HIS"/>
    <property type="match status" value="1"/>
</dbReference>
<dbReference type="InterPro" id="IPR018114">
    <property type="entry name" value="TRYPSIN_HIS"/>
</dbReference>
<dbReference type="FunFam" id="2.40.10.10:FF:000068">
    <property type="entry name" value="transmembrane protease serine 2"/>
    <property type="match status" value="1"/>
</dbReference>
<dbReference type="PRINTS" id="PR00722">
    <property type="entry name" value="CHYMOTRYPSIN"/>
</dbReference>
<evidence type="ECO:0000313" key="4">
    <source>
        <dbReference type="EMBL" id="SDQ66976.1"/>
    </source>
</evidence>
<proteinExistence type="inferred from homology"/>
<protein>
    <submittedName>
        <fullName evidence="4">Trypsin</fullName>
    </submittedName>
</protein>
<dbReference type="STRING" id="35622.SAMN04489764_1614"/>
<organism evidence="4 5">
    <name type="scientific">Thermostaphylospora chromogena</name>
    <dbReference type="NCBI Taxonomy" id="35622"/>
    <lineage>
        <taxon>Bacteria</taxon>
        <taxon>Bacillati</taxon>
        <taxon>Actinomycetota</taxon>
        <taxon>Actinomycetes</taxon>
        <taxon>Streptosporangiales</taxon>
        <taxon>Thermomonosporaceae</taxon>
        <taxon>Thermostaphylospora</taxon>
    </lineage>
</organism>
<dbReference type="EMBL" id="FNKK01000002">
    <property type="protein sequence ID" value="SDQ66976.1"/>
    <property type="molecule type" value="Genomic_DNA"/>
</dbReference>
<dbReference type="InterPro" id="IPR001314">
    <property type="entry name" value="Peptidase_S1A"/>
</dbReference>
<comment type="similarity">
    <text evidence="1">Belongs to the peptidase S1 family.</text>
</comment>
<dbReference type="CDD" id="cd00190">
    <property type="entry name" value="Tryp_SPc"/>
    <property type="match status" value="1"/>
</dbReference>
<dbReference type="Pfam" id="PF00089">
    <property type="entry name" value="Trypsin"/>
    <property type="match status" value="1"/>
</dbReference>
<dbReference type="Gene3D" id="2.40.10.10">
    <property type="entry name" value="Trypsin-like serine proteases"/>
    <property type="match status" value="1"/>
</dbReference>
<sequence>MFSVARLATVEDMIKLHGFPSIITNRADRTGRGRTRRLTLVGAVGSAALLAATTVASPANAVIGGRDATEYYPFMVTLRDGKGAHYCGGTLISPEWVVTAGHCSHPPRDEITVKVGGDDLEKGGSVRRVTKIVRHPRYTADPGNLRYDIALFKLDRPVAQTPIRIAAKSGPPGTAVRLLGWGMTCEFGNHCAEPPTTLQELDSEIVSDRRCVGVDAATDICSQHPTREAQACTLDSGGPMIRKIKGRWELVGVTSRDGDETDLTCVGPGVWTDATAYRSWISRTIGVEER</sequence>
<feature type="domain" description="Peptidase S1" evidence="3">
    <location>
        <begin position="62"/>
        <end position="286"/>
    </location>
</feature>
<dbReference type="InterPro" id="IPR050430">
    <property type="entry name" value="Peptidase_S1"/>
</dbReference>
<dbReference type="Proteomes" id="UP000217103">
    <property type="component" value="Unassembled WGS sequence"/>
</dbReference>
<gene>
    <name evidence="4" type="ORF">SAMN04489764_1614</name>
</gene>
<dbReference type="SUPFAM" id="SSF50494">
    <property type="entry name" value="Trypsin-like serine proteases"/>
    <property type="match status" value="1"/>
</dbReference>
<dbReference type="PANTHER" id="PTHR24276">
    <property type="entry name" value="POLYSERASE-RELATED"/>
    <property type="match status" value="1"/>
</dbReference>
<evidence type="ECO:0000256" key="2">
    <source>
        <dbReference type="ARBA" id="ARBA00023157"/>
    </source>
</evidence>
<dbReference type="GO" id="GO:0006508">
    <property type="term" value="P:proteolysis"/>
    <property type="evidence" value="ECO:0007669"/>
    <property type="project" value="InterPro"/>
</dbReference>
<evidence type="ECO:0000256" key="1">
    <source>
        <dbReference type="ARBA" id="ARBA00007664"/>
    </source>
</evidence>
<dbReference type="SMART" id="SM00020">
    <property type="entry name" value="Tryp_SPc"/>
    <property type="match status" value="1"/>
</dbReference>